<dbReference type="RefSeq" id="WP_066773548.1">
    <property type="nucleotide sequence ID" value="NZ_BMIP01000001.1"/>
</dbReference>
<proteinExistence type="predicted"/>
<keyword evidence="4" id="KW-1185">Reference proteome</keyword>
<dbReference type="Pfam" id="PF13449">
    <property type="entry name" value="Phytase-like"/>
    <property type="match status" value="1"/>
</dbReference>
<keyword evidence="1" id="KW-0812">Transmembrane</keyword>
<sequence length="334" mass="36227">MGVGRRWFLRAMLVTAFAAFVLFIVWHRSALLKPTGSQAIAFRPITADAAEIEALQPFTLSRAWRLEGDPAVVAGLSGLDILPDGRLLALGDRGSRIVIALPGSGKPHKVGLSATDPARLTEIGDTETVTVDPATATSWSAMETDNRIVRYAADGSRSGDTEPAAMAHWPENVGSEAMTRLPDGRFLVLGEVRDKGVDRTFPALLFPRDPLSGAEPVMAHLQMPGDYKPVGLANLPDGRVLVLGRVLRFPMRFRNLIAIADPRDIRAAGLWRAEPVAEIIGGALSDNYEGIATAPFTNEDGAERLRVWLVSDDNQQRILQSTKLLELEVDPARL</sequence>
<name>A0A916YTA5_9SPHN</name>
<evidence type="ECO:0000259" key="2">
    <source>
        <dbReference type="Pfam" id="PF13449"/>
    </source>
</evidence>
<evidence type="ECO:0000256" key="1">
    <source>
        <dbReference type="SAM" id="Phobius"/>
    </source>
</evidence>
<reference evidence="3" key="1">
    <citation type="journal article" date="2014" name="Int. J. Syst. Evol. Microbiol.">
        <title>Complete genome sequence of Corynebacterium casei LMG S-19264T (=DSM 44701T), isolated from a smear-ripened cheese.</title>
        <authorList>
            <consortium name="US DOE Joint Genome Institute (JGI-PGF)"/>
            <person name="Walter F."/>
            <person name="Albersmeier A."/>
            <person name="Kalinowski J."/>
            <person name="Ruckert C."/>
        </authorList>
    </citation>
    <scope>NUCLEOTIDE SEQUENCE</scope>
    <source>
        <strain evidence="3">CGMCC 1.15360</strain>
    </source>
</reference>
<organism evidence="3 4">
    <name type="scientific">Croceicoccus mobilis</name>
    <dbReference type="NCBI Taxonomy" id="1703339"/>
    <lineage>
        <taxon>Bacteria</taxon>
        <taxon>Pseudomonadati</taxon>
        <taxon>Pseudomonadota</taxon>
        <taxon>Alphaproteobacteria</taxon>
        <taxon>Sphingomonadales</taxon>
        <taxon>Erythrobacteraceae</taxon>
        <taxon>Croceicoccus</taxon>
    </lineage>
</organism>
<protein>
    <recommendedName>
        <fullName evidence="2">Phytase-like domain-containing protein</fullName>
    </recommendedName>
</protein>
<feature type="transmembrane region" description="Helical" evidence="1">
    <location>
        <begin position="7"/>
        <end position="26"/>
    </location>
</feature>
<dbReference type="EMBL" id="BMIP01000001">
    <property type="protein sequence ID" value="GGD60554.1"/>
    <property type="molecule type" value="Genomic_DNA"/>
</dbReference>
<dbReference type="SUPFAM" id="SSF101898">
    <property type="entry name" value="NHL repeat"/>
    <property type="match status" value="1"/>
</dbReference>
<feature type="domain" description="Phytase-like" evidence="2">
    <location>
        <begin position="73"/>
        <end position="314"/>
    </location>
</feature>
<gene>
    <name evidence="3" type="ORF">GCM10010990_07510</name>
</gene>
<evidence type="ECO:0000313" key="4">
    <source>
        <dbReference type="Proteomes" id="UP000612349"/>
    </source>
</evidence>
<reference evidence="3" key="2">
    <citation type="submission" date="2020-09" db="EMBL/GenBank/DDBJ databases">
        <authorList>
            <person name="Sun Q."/>
            <person name="Zhou Y."/>
        </authorList>
    </citation>
    <scope>NUCLEOTIDE SEQUENCE</scope>
    <source>
        <strain evidence="3">CGMCC 1.15360</strain>
    </source>
</reference>
<dbReference type="Proteomes" id="UP000612349">
    <property type="component" value="Unassembled WGS sequence"/>
</dbReference>
<dbReference type="AlphaFoldDB" id="A0A916YTA5"/>
<dbReference type="InterPro" id="IPR027372">
    <property type="entry name" value="Phytase-like_dom"/>
</dbReference>
<comment type="caution">
    <text evidence="3">The sequence shown here is derived from an EMBL/GenBank/DDBJ whole genome shotgun (WGS) entry which is preliminary data.</text>
</comment>
<keyword evidence="1" id="KW-0472">Membrane</keyword>
<accession>A0A916YTA5</accession>
<dbReference type="OrthoDB" id="9798693at2"/>
<evidence type="ECO:0000313" key="3">
    <source>
        <dbReference type="EMBL" id="GGD60554.1"/>
    </source>
</evidence>
<keyword evidence="1" id="KW-1133">Transmembrane helix</keyword>